<evidence type="ECO:0000256" key="1">
    <source>
        <dbReference type="SAM" id="MobiDB-lite"/>
    </source>
</evidence>
<keyword evidence="3" id="KW-1185">Reference proteome</keyword>
<feature type="region of interest" description="Disordered" evidence="1">
    <location>
        <begin position="292"/>
        <end position="314"/>
    </location>
</feature>
<accession>A0ABR3WNE0</accession>
<proteinExistence type="predicted"/>
<organism evidence="2 3">
    <name type="scientific">Diaporthe australafricana</name>
    <dbReference type="NCBI Taxonomy" id="127596"/>
    <lineage>
        <taxon>Eukaryota</taxon>
        <taxon>Fungi</taxon>
        <taxon>Dikarya</taxon>
        <taxon>Ascomycota</taxon>
        <taxon>Pezizomycotina</taxon>
        <taxon>Sordariomycetes</taxon>
        <taxon>Sordariomycetidae</taxon>
        <taxon>Diaporthales</taxon>
        <taxon>Diaporthaceae</taxon>
        <taxon>Diaporthe</taxon>
    </lineage>
</organism>
<dbReference type="Proteomes" id="UP001583177">
    <property type="component" value="Unassembled WGS sequence"/>
</dbReference>
<protein>
    <recommendedName>
        <fullName evidence="4">Aflatoxin regulatory protein domain-containing protein</fullName>
    </recommendedName>
</protein>
<sequence>MFNGAMVLETESNALTSPLSGTMLENSPGMTSVGDDGFNSLSAVGDPSGLTQQQSRLLPSPLTILVGLDSQIGEQERSSATKDGETQQDAGHCYLAILQRLTQLEDTLNTGPQPPRLDVVLTAERDTRTLKERLFACQGHGRQELDISTSPTIPKDRGQEPCIDAHGSSLLVISLLADRVISLLEDLFRRAAVSSHALDQATRGTTASWLLGSPPGFSSQAGERRFERSARSSFSRDIHCPVPEANCELTIGSYEIDAEVKSRVMKRILKQRVSALERMVGDLKNYLMDVTGQDDRSGRERTEPRAGEQGGILLGNVPRSQGLSQAATAHMIEDLHWRVELLQGRLELAGY</sequence>
<evidence type="ECO:0000313" key="2">
    <source>
        <dbReference type="EMBL" id="KAL1865039.1"/>
    </source>
</evidence>
<feature type="compositionally biased region" description="Basic and acidic residues" evidence="1">
    <location>
        <begin position="293"/>
        <end position="306"/>
    </location>
</feature>
<evidence type="ECO:0000313" key="3">
    <source>
        <dbReference type="Proteomes" id="UP001583177"/>
    </source>
</evidence>
<gene>
    <name evidence="2" type="ORF">Daus18300_007386</name>
</gene>
<evidence type="ECO:0008006" key="4">
    <source>
        <dbReference type="Google" id="ProtNLM"/>
    </source>
</evidence>
<name>A0ABR3WNE0_9PEZI</name>
<comment type="caution">
    <text evidence="2">The sequence shown here is derived from an EMBL/GenBank/DDBJ whole genome shotgun (WGS) entry which is preliminary data.</text>
</comment>
<reference evidence="2 3" key="1">
    <citation type="journal article" date="2024" name="IMA Fungus">
        <title>IMA Genome - F19 : A genome assembly and annotation guide to empower mycologists, including annotated draft genome sequences of Ceratocystis pirilliformis, Diaporthe australafricana, Fusarium ophioides, Paecilomyces lecythidis, and Sporothrix stenoceras.</title>
        <authorList>
            <person name="Aylward J."/>
            <person name="Wilson A.M."/>
            <person name="Visagie C.M."/>
            <person name="Spraker J."/>
            <person name="Barnes I."/>
            <person name="Buitendag C."/>
            <person name="Ceriani C."/>
            <person name="Del Mar Angel L."/>
            <person name="du Plessis D."/>
            <person name="Fuchs T."/>
            <person name="Gasser K."/>
            <person name="Kramer D."/>
            <person name="Li W."/>
            <person name="Munsamy K."/>
            <person name="Piso A."/>
            <person name="Price J.L."/>
            <person name="Sonnekus B."/>
            <person name="Thomas C."/>
            <person name="van der Nest A."/>
            <person name="van Dijk A."/>
            <person name="van Heerden A."/>
            <person name="van Vuuren N."/>
            <person name="Yilmaz N."/>
            <person name="Duong T.A."/>
            <person name="van der Merwe N.A."/>
            <person name="Wingfield M.J."/>
            <person name="Wingfield B.D."/>
        </authorList>
    </citation>
    <scope>NUCLEOTIDE SEQUENCE [LARGE SCALE GENOMIC DNA]</scope>
    <source>
        <strain evidence="2 3">CMW 18300</strain>
    </source>
</reference>
<dbReference type="EMBL" id="JAWRVE010000064">
    <property type="protein sequence ID" value="KAL1865039.1"/>
    <property type="molecule type" value="Genomic_DNA"/>
</dbReference>